<feature type="transmembrane region" description="Helical" evidence="5">
    <location>
        <begin position="334"/>
        <end position="357"/>
    </location>
</feature>
<keyword evidence="4 5" id="KW-0472">Membrane</keyword>
<feature type="transmembrane region" description="Helical" evidence="5">
    <location>
        <begin position="310"/>
        <end position="328"/>
    </location>
</feature>
<dbReference type="InterPro" id="IPR020846">
    <property type="entry name" value="MFS_dom"/>
</dbReference>
<feature type="transmembrane region" description="Helical" evidence="5">
    <location>
        <begin position="90"/>
        <end position="109"/>
    </location>
</feature>
<accession>A0A1H1SAT6</accession>
<evidence type="ECO:0000256" key="5">
    <source>
        <dbReference type="SAM" id="Phobius"/>
    </source>
</evidence>
<feature type="domain" description="Major facilitator superfamily (MFS) profile" evidence="6">
    <location>
        <begin position="18"/>
        <end position="423"/>
    </location>
</feature>
<keyword evidence="3 5" id="KW-1133">Transmembrane helix</keyword>
<feature type="transmembrane region" description="Helical" evidence="5">
    <location>
        <begin position="277"/>
        <end position="298"/>
    </location>
</feature>
<feature type="transmembrane region" description="Helical" evidence="5">
    <location>
        <begin position="20"/>
        <end position="44"/>
    </location>
</feature>
<sequence>MQKKEMESGEIGIVQKRALLSSFIGWMFDGFETSTLILVGSAAMVSLLPDSDPDQIRFAVGTALGGTLMGWAVGGTIGSIMADYVGRKKMLMISIVGYCVFTAFTALSQSVMMLIALRFLTGMFLGTEWSTGTALVAETWPASARAKALGFMQSGYGFGFFLAAGLWLLIQPYAGPEGWRLMFVIGVLPAILVIYIRRQVPESKLWLEAVAKHAGVNDEGPARKLTLVAMFEDKGAFATVLAVLIIASVTVSVFYGITALTGPYIGAIAAKQGLVASAWASISALVYNGGSILGYMTAGFIADAIGRKPYMYLSFLGAILSGLLIYVAPQTLTVALICVFILGIFTLGVFSWMPIYLPELFHTRVRSTAAGVIFNLARLVAFPLPILTAFLFSSLGGYQSTVLGLTLLYVIAIIALMTLPETKGKALPA</sequence>
<dbReference type="PANTHER" id="PTHR23508">
    <property type="entry name" value="CARBOXYLIC ACID TRANSPORTER PROTEIN HOMOLOG"/>
    <property type="match status" value="1"/>
</dbReference>
<dbReference type="PROSITE" id="PS50850">
    <property type="entry name" value="MFS"/>
    <property type="match status" value="1"/>
</dbReference>
<dbReference type="Gene3D" id="1.20.1250.20">
    <property type="entry name" value="MFS general substrate transporter like domains"/>
    <property type="match status" value="1"/>
</dbReference>
<keyword evidence="7" id="KW-0813">Transport</keyword>
<feature type="transmembrane region" description="Helical" evidence="5">
    <location>
        <begin position="236"/>
        <end position="257"/>
    </location>
</feature>
<dbReference type="AlphaFoldDB" id="A0A1H1SAT6"/>
<dbReference type="InterPro" id="IPR005828">
    <property type="entry name" value="MFS_sugar_transport-like"/>
</dbReference>
<dbReference type="RefSeq" id="WP_146687175.1">
    <property type="nucleotide sequence ID" value="NZ_LT629750.1"/>
</dbReference>
<organism evidence="7 8">
    <name type="scientific">Bradyrhizobium canariense</name>
    <dbReference type="NCBI Taxonomy" id="255045"/>
    <lineage>
        <taxon>Bacteria</taxon>
        <taxon>Pseudomonadati</taxon>
        <taxon>Pseudomonadota</taxon>
        <taxon>Alphaproteobacteria</taxon>
        <taxon>Hyphomicrobiales</taxon>
        <taxon>Nitrobacteraceae</taxon>
        <taxon>Bradyrhizobium</taxon>
    </lineage>
</organism>
<evidence type="ECO:0000256" key="2">
    <source>
        <dbReference type="ARBA" id="ARBA00022692"/>
    </source>
</evidence>
<feature type="transmembrane region" description="Helical" evidence="5">
    <location>
        <begin position="369"/>
        <end position="392"/>
    </location>
</feature>
<evidence type="ECO:0000256" key="4">
    <source>
        <dbReference type="ARBA" id="ARBA00023136"/>
    </source>
</evidence>
<dbReference type="Pfam" id="PF00083">
    <property type="entry name" value="Sugar_tr"/>
    <property type="match status" value="1"/>
</dbReference>
<evidence type="ECO:0000256" key="3">
    <source>
        <dbReference type="ARBA" id="ARBA00022989"/>
    </source>
</evidence>
<reference evidence="8" key="1">
    <citation type="submission" date="2016-10" db="EMBL/GenBank/DDBJ databases">
        <authorList>
            <person name="Varghese N."/>
            <person name="Submissions S."/>
        </authorList>
    </citation>
    <scope>NUCLEOTIDE SEQUENCE [LARGE SCALE GENOMIC DNA]</scope>
    <source>
        <strain evidence="8">GAS369</strain>
    </source>
</reference>
<proteinExistence type="predicted"/>
<feature type="transmembrane region" description="Helical" evidence="5">
    <location>
        <begin position="56"/>
        <end position="78"/>
    </location>
</feature>
<gene>
    <name evidence="7" type="ORF">SAMN05444158_2091</name>
</gene>
<feature type="transmembrane region" description="Helical" evidence="5">
    <location>
        <begin position="149"/>
        <end position="173"/>
    </location>
</feature>
<name>A0A1H1SAT6_9BRAD</name>
<keyword evidence="2 5" id="KW-0812">Transmembrane</keyword>
<comment type="subcellular location">
    <subcellularLocation>
        <location evidence="1">Membrane</location>
        <topology evidence="1">Multi-pass membrane protein</topology>
    </subcellularLocation>
</comment>
<dbReference type="PROSITE" id="PS00216">
    <property type="entry name" value="SUGAR_TRANSPORT_1"/>
    <property type="match status" value="2"/>
</dbReference>
<keyword evidence="8" id="KW-1185">Reference proteome</keyword>
<protein>
    <submittedName>
        <fullName evidence="7">Sugar transporter</fullName>
    </submittedName>
</protein>
<evidence type="ECO:0000313" key="8">
    <source>
        <dbReference type="Proteomes" id="UP000243904"/>
    </source>
</evidence>
<feature type="transmembrane region" description="Helical" evidence="5">
    <location>
        <begin position="179"/>
        <end position="196"/>
    </location>
</feature>
<dbReference type="InterPro" id="IPR036259">
    <property type="entry name" value="MFS_trans_sf"/>
</dbReference>
<evidence type="ECO:0000313" key="7">
    <source>
        <dbReference type="EMBL" id="SDS44898.1"/>
    </source>
</evidence>
<evidence type="ECO:0000259" key="6">
    <source>
        <dbReference type="PROSITE" id="PS50850"/>
    </source>
</evidence>
<feature type="transmembrane region" description="Helical" evidence="5">
    <location>
        <begin position="398"/>
        <end position="419"/>
    </location>
</feature>
<dbReference type="Proteomes" id="UP000243904">
    <property type="component" value="Chromosome I"/>
</dbReference>
<dbReference type="GO" id="GO:0046943">
    <property type="term" value="F:carboxylic acid transmembrane transporter activity"/>
    <property type="evidence" value="ECO:0007669"/>
    <property type="project" value="TreeGrafter"/>
</dbReference>
<evidence type="ECO:0000256" key="1">
    <source>
        <dbReference type="ARBA" id="ARBA00004141"/>
    </source>
</evidence>
<dbReference type="PANTHER" id="PTHR23508:SF10">
    <property type="entry name" value="CARBOXYLIC ACID TRANSPORTER PROTEIN HOMOLOG"/>
    <property type="match status" value="1"/>
</dbReference>
<dbReference type="SUPFAM" id="SSF103473">
    <property type="entry name" value="MFS general substrate transporter"/>
    <property type="match status" value="1"/>
</dbReference>
<dbReference type="EMBL" id="LT629750">
    <property type="protein sequence ID" value="SDS44898.1"/>
    <property type="molecule type" value="Genomic_DNA"/>
</dbReference>
<dbReference type="InterPro" id="IPR005829">
    <property type="entry name" value="Sugar_transporter_CS"/>
</dbReference>
<dbReference type="PROSITE" id="PS00217">
    <property type="entry name" value="SUGAR_TRANSPORT_2"/>
    <property type="match status" value="1"/>
</dbReference>
<dbReference type="GO" id="GO:0005886">
    <property type="term" value="C:plasma membrane"/>
    <property type="evidence" value="ECO:0007669"/>
    <property type="project" value="TreeGrafter"/>
</dbReference>
<keyword evidence="7" id="KW-0762">Sugar transport</keyword>